<dbReference type="Proteomes" id="UP001597218">
    <property type="component" value="Unassembled WGS sequence"/>
</dbReference>
<name>A0ABW4SGZ6_9BACL</name>
<protein>
    <submittedName>
        <fullName evidence="2">NifU N-terminal domain-containing protein</fullName>
    </submittedName>
</protein>
<evidence type="ECO:0000259" key="1">
    <source>
        <dbReference type="SMART" id="SM00932"/>
    </source>
</evidence>
<dbReference type="SMART" id="SM00932">
    <property type="entry name" value="Nfu_N"/>
    <property type="match status" value="1"/>
</dbReference>
<evidence type="ECO:0000313" key="3">
    <source>
        <dbReference type="Proteomes" id="UP001597218"/>
    </source>
</evidence>
<accession>A0ABW4SGZ6</accession>
<keyword evidence="3" id="KW-1185">Reference proteome</keyword>
<proteinExistence type="predicted"/>
<sequence length="86" mass="9675">MKILTIEPTPNPNSMRIVLEEQLPSGTSYNYTKSDADTAVEPMRQILNIPGINGIYHVMNFMAVEKTSDVEWSDVLPQIETIIPKV</sequence>
<dbReference type="EMBL" id="JBHUGI010000024">
    <property type="protein sequence ID" value="MFD1928264.1"/>
    <property type="molecule type" value="Genomic_DNA"/>
</dbReference>
<comment type="caution">
    <text evidence="2">The sequence shown here is derived from an EMBL/GenBank/DDBJ whole genome shotgun (WGS) entry which is preliminary data.</text>
</comment>
<dbReference type="Gene3D" id="3.30.1370.70">
    <property type="entry name" value="Scaffold protein Nfu/NifU, N-terminal domain"/>
    <property type="match status" value="1"/>
</dbReference>
<dbReference type="Pfam" id="PF08712">
    <property type="entry name" value="Nfu_N"/>
    <property type="match status" value="1"/>
</dbReference>
<dbReference type="InterPro" id="IPR036498">
    <property type="entry name" value="Nfu/NifU_N_sf"/>
</dbReference>
<evidence type="ECO:0000313" key="2">
    <source>
        <dbReference type="EMBL" id="MFD1928264.1"/>
    </source>
</evidence>
<dbReference type="RefSeq" id="WP_381537445.1">
    <property type="nucleotide sequence ID" value="NZ_JBHUGI010000024.1"/>
</dbReference>
<feature type="domain" description="Scaffold protein Nfu/NifU N-terminal" evidence="1">
    <location>
        <begin position="4"/>
        <end position="85"/>
    </location>
</feature>
<reference evidence="3" key="1">
    <citation type="journal article" date="2019" name="Int. J. Syst. Evol. Microbiol.">
        <title>The Global Catalogue of Microorganisms (GCM) 10K type strain sequencing project: providing services to taxonomists for standard genome sequencing and annotation.</title>
        <authorList>
            <consortium name="The Broad Institute Genomics Platform"/>
            <consortium name="The Broad Institute Genome Sequencing Center for Infectious Disease"/>
            <person name="Wu L."/>
            <person name="Ma J."/>
        </authorList>
    </citation>
    <scope>NUCLEOTIDE SEQUENCE [LARGE SCALE GENOMIC DNA]</scope>
    <source>
        <strain evidence="3">CGMCC 4.7177</strain>
    </source>
</reference>
<dbReference type="InterPro" id="IPR014824">
    <property type="entry name" value="Nfu/NifU_N"/>
</dbReference>
<organism evidence="2 3">
    <name type="scientific">Sporosarcina siberiensis</name>
    <dbReference type="NCBI Taxonomy" id="1365606"/>
    <lineage>
        <taxon>Bacteria</taxon>
        <taxon>Bacillati</taxon>
        <taxon>Bacillota</taxon>
        <taxon>Bacilli</taxon>
        <taxon>Bacillales</taxon>
        <taxon>Caryophanaceae</taxon>
        <taxon>Sporosarcina</taxon>
    </lineage>
</organism>
<gene>
    <name evidence="2" type="ORF">ACFSFY_09350</name>
</gene>
<dbReference type="SUPFAM" id="SSF110836">
    <property type="entry name" value="Hypothetical protein SAV1430"/>
    <property type="match status" value="1"/>
</dbReference>